<dbReference type="Gene3D" id="2.40.160.170">
    <property type="match status" value="1"/>
</dbReference>
<evidence type="ECO:0000313" key="1">
    <source>
        <dbReference type="EMBL" id="OKH25905.1"/>
    </source>
</evidence>
<accession>A0A1U7HQV0</accession>
<name>A0A1U7HQV0_9CHRO</name>
<sequence length="406" mass="44591">MVDNCNVAKLKVLIASGLAFFFVAALPQKILAENSINTEKIAEIEAGDRLQLIQNKNFPNNWRLQNFQTYKFETGTTNFTNQIIHKNVSTTLDTNKLANFNYNDINEHKQDTLNSNFQQIEVSQNAADLLAESSLEKQLLVSEVDLETLCRTFPLNSRCINYQSTSEQQNQQQLSQSERESLETRLLERLALAPENPTRSGFAFAAKASNLGVGVEGIGAISPNFNGRIGFNYLGFSAGFTQNQIEYDGDVQLLNATGMLDWFPSSSSGFRMTGGLVYQNNRVDAIARPTEVLEIGGFEFPLAAVGQLEGSLTFPNTIAPYIGIGYGNPVRRGSDFSFNIDLGVLFAGSPQADLQATGPGVDIITGIPVLNNLLEEAIAQEEQQIEDNVSWLGVYPVVSIGVSYQF</sequence>
<reference evidence="1 2" key="1">
    <citation type="submission" date="2016-11" db="EMBL/GenBank/DDBJ databases">
        <title>Draft Genome Sequences of Nine Cyanobacterial Strains from Diverse Habitats.</title>
        <authorList>
            <person name="Zhu T."/>
            <person name="Hou S."/>
            <person name="Lu X."/>
            <person name="Hess W.R."/>
        </authorList>
    </citation>
    <scope>NUCLEOTIDE SEQUENCE [LARGE SCALE GENOMIC DNA]</scope>
    <source>
        <strain evidence="1 2">5.2 s.c.1</strain>
    </source>
</reference>
<dbReference type="EMBL" id="MRCC01000009">
    <property type="protein sequence ID" value="OKH25905.1"/>
    <property type="molecule type" value="Genomic_DNA"/>
</dbReference>
<dbReference type="RefSeq" id="WP_073549829.1">
    <property type="nucleotide sequence ID" value="NZ_CAWMVK010000043.1"/>
</dbReference>
<gene>
    <name evidence="1" type="ORF">NIES1031_13075</name>
</gene>
<proteinExistence type="predicted"/>
<dbReference type="Proteomes" id="UP000185984">
    <property type="component" value="Unassembled WGS sequence"/>
</dbReference>
<protein>
    <submittedName>
        <fullName evidence="1">Uncharacterized protein</fullName>
    </submittedName>
</protein>
<keyword evidence="2" id="KW-1185">Reference proteome</keyword>
<evidence type="ECO:0000313" key="2">
    <source>
        <dbReference type="Proteomes" id="UP000185984"/>
    </source>
</evidence>
<dbReference type="AlphaFoldDB" id="A0A1U7HQV0"/>
<dbReference type="STRING" id="247279.NIES1031_13075"/>
<comment type="caution">
    <text evidence="1">The sequence shown here is derived from an EMBL/GenBank/DDBJ whole genome shotgun (WGS) entry which is preliminary data.</text>
</comment>
<dbReference type="OrthoDB" id="517121at2"/>
<organism evidence="1 2">
    <name type="scientific">Chroogloeocystis siderophila 5.2 s.c.1</name>
    <dbReference type="NCBI Taxonomy" id="247279"/>
    <lineage>
        <taxon>Bacteria</taxon>
        <taxon>Bacillati</taxon>
        <taxon>Cyanobacteriota</taxon>
        <taxon>Cyanophyceae</taxon>
        <taxon>Oscillatoriophycideae</taxon>
        <taxon>Chroococcales</taxon>
        <taxon>Chroococcaceae</taxon>
        <taxon>Chroogloeocystis</taxon>
    </lineage>
</organism>